<protein>
    <submittedName>
        <fullName evidence="4">Uncharacterized protein</fullName>
    </submittedName>
</protein>
<sequence>MLSARFAPDGNRIVVATEDGRVGMWSTEGKRLATIRVPGGDGSVFDISPDGHTLVTGSADRNIHLWDVALE</sequence>
<dbReference type="SUPFAM" id="SSF50998">
    <property type="entry name" value="Quinoprotein alcohol dehydrogenase-like"/>
    <property type="match status" value="1"/>
</dbReference>
<name>A0A6J4IC07_9CHLR</name>
<dbReference type="EMBL" id="CADCTK010000405">
    <property type="protein sequence ID" value="CAA9248377.1"/>
    <property type="molecule type" value="Genomic_DNA"/>
</dbReference>
<dbReference type="InterPro" id="IPR011047">
    <property type="entry name" value="Quinoprotein_ADH-like_sf"/>
</dbReference>
<dbReference type="PROSITE" id="PS50082">
    <property type="entry name" value="WD_REPEATS_2"/>
    <property type="match status" value="2"/>
</dbReference>
<dbReference type="InterPro" id="IPR001680">
    <property type="entry name" value="WD40_rpt"/>
</dbReference>
<accession>A0A6J4IC07</accession>
<dbReference type="SMART" id="SM00320">
    <property type="entry name" value="WD40"/>
    <property type="match status" value="1"/>
</dbReference>
<evidence type="ECO:0000256" key="2">
    <source>
        <dbReference type="ARBA" id="ARBA00022737"/>
    </source>
</evidence>
<dbReference type="InterPro" id="IPR015943">
    <property type="entry name" value="WD40/YVTN_repeat-like_dom_sf"/>
</dbReference>
<reference evidence="4" key="1">
    <citation type="submission" date="2020-02" db="EMBL/GenBank/DDBJ databases">
        <authorList>
            <person name="Meier V. D."/>
        </authorList>
    </citation>
    <scope>NUCLEOTIDE SEQUENCE</scope>
    <source>
        <strain evidence="4">AVDCRST_MAG26</strain>
    </source>
</reference>
<evidence type="ECO:0000256" key="3">
    <source>
        <dbReference type="PROSITE-ProRule" id="PRU00221"/>
    </source>
</evidence>
<keyword evidence="1 3" id="KW-0853">WD repeat</keyword>
<evidence type="ECO:0000256" key="1">
    <source>
        <dbReference type="ARBA" id="ARBA00022574"/>
    </source>
</evidence>
<feature type="repeat" description="WD" evidence="3">
    <location>
        <begin position="48"/>
        <end position="71"/>
    </location>
</feature>
<evidence type="ECO:0000313" key="4">
    <source>
        <dbReference type="EMBL" id="CAA9248377.1"/>
    </source>
</evidence>
<dbReference type="PANTHER" id="PTHR19879:SF9">
    <property type="entry name" value="TRANSCRIPTION INITIATION FACTOR TFIID SUBUNIT 5"/>
    <property type="match status" value="1"/>
</dbReference>
<dbReference type="Pfam" id="PF00400">
    <property type="entry name" value="WD40"/>
    <property type="match status" value="2"/>
</dbReference>
<dbReference type="PROSITE" id="PS00678">
    <property type="entry name" value="WD_REPEATS_1"/>
    <property type="match status" value="1"/>
</dbReference>
<dbReference type="PANTHER" id="PTHR19879">
    <property type="entry name" value="TRANSCRIPTION INITIATION FACTOR TFIID"/>
    <property type="match status" value="1"/>
</dbReference>
<feature type="repeat" description="WD" evidence="3">
    <location>
        <begin position="1"/>
        <end position="35"/>
    </location>
</feature>
<organism evidence="4">
    <name type="scientific">uncultured Chloroflexia bacterium</name>
    <dbReference type="NCBI Taxonomy" id="1672391"/>
    <lineage>
        <taxon>Bacteria</taxon>
        <taxon>Bacillati</taxon>
        <taxon>Chloroflexota</taxon>
        <taxon>Chloroflexia</taxon>
        <taxon>environmental samples</taxon>
    </lineage>
</organism>
<dbReference type="Gene3D" id="2.130.10.10">
    <property type="entry name" value="YVTN repeat-like/Quinoprotein amine dehydrogenase"/>
    <property type="match status" value="1"/>
</dbReference>
<gene>
    <name evidence="4" type="ORF">AVDCRST_MAG26-1791</name>
</gene>
<dbReference type="InterPro" id="IPR019775">
    <property type="entry name" value="WD40_repeat_CS"/>
</dbReference>
<proteinExistence type="predicted"/>
<dbReference type="AlphaFoldDB" id="A0A6J4IC07"/>
<keyword evidence="2" id="KW-0677">Repeat</keyword>
<dbReference type="PROSITE" id="PS50294">
    <property type="entry name" value="WD_REPEATS_REGION"/>
    <property type="match status" value="1"/>
</dbReference>